<dbReference type="Proteomes" id="UP000815846">
    <property type="component" value="Unassembled WGS sequence"/>
</dbReference>
<name>A0ABY3MWF0_9GAMM</name>
<proteinExistence type="predicted"/>
<feature type="region of interest" description="Disordered" evidence="1">
    <location>
        <begin position="199"/>
        <end position="222"/>
    </location>
</feature>
<evidence type="ECO:0000313" key="2">
    <source>
        <dbReference type="EMBL" id="TYK65538.1"/>
    </source>
</evidence>
<organism evidence="2 3">
    <name type="scientific">Colwellia echini</name>
    <dbReference type="NCBI Taxonomy" id="1982103"/>
    <lineage>
        <taxon>Bacteria</taxon>
        <taxon>Pseudomonadati</taxon>
        <taxon>Pseudomonadota</taxon>
        <taxon>Gammaproteobacteria</taxon>
        <taxon>Alteromonadales</taxon>
        <taxon>Colwelliaceae</taxon>
        <taxon>Colwellia</taxon>
    </lineage>
</organism>
<comment type="caution">
    <text evidence="2">The sequence shown here is derived from an EMBL/GenBank/DDBJ whole genome shotgun (WGS) entry which is preliminary data.</text>
</comment>
<reference evidence="2 3" key="1">
    <citation type="submission" date="2019-08" db="EMBL/GenBank/DDBJ databases">
        <title>Microbe sample from Colwellia echini.</title>
        <authorList>
            <person name="Christiansen L."/>
            <person name="Pathiraja D."/>
            <person name="Schultz-Johansen M."/>
            <person name="Choi I.-G."/>
            <person name="Stougaard P."/>
        </authorList>
    </citation>
    <scope>NUCLEOTIDE SEQUENCE [LARGE SCALE GENOMIC DNA]</scope>
    <source>
        <strain evidence="2 3">A3</strain>
    </source>
</reference>
<protein>
    <submittedName>
        <fullName evidence="2">DUF1800 domain-containing protein</fullName>
    </submittedName>
</protein>
<sequence>MNKAQIAVNRFGYGAREGELLQAESNPKQWIIGQLQPITFNDDFPSSEQIFLQHEQYKIERNRLKNLEQMNQSGESTSMSMQERSMAENAISSKNLAVDNNMQNLKSMARKNMRAMSANTIKQAISSSNSVSWRLLDLFSNHFSVTANGRLMSGLSATLEREAIAPNMLGKFADLLLAVEQHPAMLIYLNNEKSIGPNSRFGKKSISKKNQLNKTNTQNKPKGINENLAREILELHTLGVNGGYSQVDVIELAKGISGWTVLNPSKTKDTGFTFNAKWHEPGVRYLLGKHYPDDGVAQGEKMLRDIAANPATAKYVCYKLAHHFVSEKPSKALLTSMEMTWQQTDGDIKQVMIAMFNNDDAWLDTPQKFKTPREFIISTGRAFDASKVKDNLILGSMKALGQMPFQAGSPAGYSDNESDWLGASALMARIDWSVKLSAFQKNINVEKTMQTALALAPTSHTYQSIIRAESREQALTLLLMSPEFQRR</sequence>
<evidence type="ECO:0000313" key="3">
    <source>
        <dbReference type="Proteomes" id="UP000815846"/>
    </source>
</evidence>
<keyword evidence="3" id="KW-1185">Reference proteome</keyword>
<accession>A0ABY3MWF0</accession>
<gene>
    <name evidence="2" type="ORF">CWS31_010180</name>
</gene>
<dbReference type="InterPro" id="IPR014917">
    <property type="entry name" value="DUF1800"/>
</dbReference>
<evidence type="ECO:0000256" key="1">
    <source>
        <dbReference type="SAM" id="MobiDB-lite"/>
    </source>
</evidence>
<feature type="compositionally biased region" description="Low complexity" evidence="1">
    <location>
        <begin position="208"/>
        <end position="220"/>
    </location>
</feature>
<dbReference type="EMBL" id="PJAI02000010">
    <property type="protein sequence ID" value="TYK65538.1"/>
    <property type="molecule type" value="Genomic_DNA"/>
</dbReference>
<dbReference type="Pfam" id="PF08811">
    <property type="entry name" value="DUF1800"/>
    <property type="match status" value="1"/>
</dbReference>